<dbReference type="EMBL" id="JTHP01000071">
    <property type="protein sequence ID" value="KJD43009.1"/>
    <property type="molecule type" value="Genomic_DNA"/>
</dbReference>
<dbReference type="Proteomes" id="UP000032534">
    <property type="component" value="Unassembled WGS sequence"/>
</dbReference>
<dbReference type="PATRIC" id="fig|159743.3.peg.5514"/>
<accession>A0A0D7WVJ2</accession>
<proteinExistence type="predicted"/>
<sequence>MLSKKMEFKWEEITVTKNKREALFDKFEANKDRISELYFELEIKQLQYMYLKREQLTEMKKTTTIPDSIMRIDKMNETCIHLSQKKLIEYGYKELLEQEGLI</sequence>
<name>A0A0D7WVJ2_9BACL</name>
<comment type="caution">
    <text evidence="1">The sequence shown here is derived from an EMBL/GenBank/DDBJ whole genome shotgun (WGS) entry which is preliminary data.</text>
</comment>
<dbReference type="AlphaFoldDB" id="A0A0D7WVJ2"/>
<reference evidence="1 2" key="1">
    <citation type="submission" date="2014-11" db="EMBL/GenBank/DDBJ databases">
        <title>Draft Genome Sequences of Paenibacillus polymyxa NRRL B-30509 and Paenibacillus terrae NRRL B-30644, Strains from a Poultry Environment that Produce Tridecaptin A and Paenicidins.</title>
        <authorList>
            <person name="van Belkum M.J."/>
            <person name="Lohans C.T."/>
            <person name="Vederas J.C."/>
        </authorList>
    </citation>
    <scope>NUCLEOTIDE SEQUENCE [LARGE SCALE GENOMIC DNA]</scope>
    <source>
        <strain evidence="1 2">NRRL B-30644</strain>
    </source>
</reference>
<evidence type="ECO:0000313" key="1">
    <source>
        <dbReference type="EMBL" id="KJD43009.1"/>
    </source>
</evidence>
<organism evidence="1 2">
    <name type="scientific">Paenibacillus terrae</name>
    <dbReference type="NCBI Taxonomy" id="159743"/>
    <lineage>
        <taxon>Bacteria</taxon>
        <taxon>Bacillati</taxon>
        <taxon>Bacillota</taxon>
        <taxon>Bacilli</taxon>
        <taxon>Bacillales</taxon>
        <taxon>Paenibacillaceae</taxon>
        <taxon>Paenibacillus</taxon>
    </lineage>
</organism>
<protein>
    <submittedName>
        <fullName evidence="1">Uncharacterized protein</fullName>
    </submittedName>
</protein>
<evidence type="ECO:0000313" key="2">
    <source>
        <dbReference type="Proteomes" id="UP000032534"/>
    </source>
</evidence>
<keyword evidence="2" id="KW-1185">Reference proteome</keyword>
<gene>
    <name evidence="1" type="ORF">QD47_24915</name>
</gene>